<accession>A0AAN7QS74</accession>
<evidence type="ECO:0000313" key="1">
    <source>
        <dbReference type="EMBL" id="KAK4775546.1"/>
    </source>
</evidence>
<comment type="caution">
    <text evidence="1">The sequence shown here is derived from an EMBL/GenBank/DDBJ whole genome shotgun (WGS) entry which is preliminary data.</text>
</comment>
<organism evidence="1 2">
    <name type="scientific">Trapa incisa</name>
    <dbReference type="NCBI Taxonomy" id="236973"/>
    <lineage>
        <taxon>Eukaryota</taxon>
        <taxon>Viridiplantae</taxon>
        <taxon>Streptophyta</taxon>
        <taxon>Embryophyta</taxon>
        <taxon>Tracheophyta</taxon>
        <taxon>Spermatophyta</taxon>
        <taxon>Magnoliopsida</taxon>
        <taxon>eudicotyledons</taxon>
        <taxon>Gunneridae</taxon>
        <taxon>Pentapetalae</taxon>
        <taxon>rosids</taxon>
        <taxon>malvids</taxon>
        <taxon>Myrtales</taxon>
        <taxon>Lythraceae</taxon>
        <taxon>Trapa</taxon>
    </lineage>
</organism>
<dbReference type="AlphaFoldDB" id="A0AAN7QS74"/>
<dbReference type="Proteomes" id="UP001345219">
    <property type="component" value="Chromosome 18"/>
</dbReference>
<evidence type="ECO:0000313" key="2">
    <source>
        <dbReference type="Proteomes" id="UP001345219"/>
    </source>
</evidence>
<proteinExistence type="predicted"/>
<keyword evidence="2" id="KW-1185">Reference proteome</keyword>
<protein>
    <submittedName>
        <fullName evidence="1">Uncharacterized protein</fullName>
    </submittedName>
</protein>
<name>A0AAN7QS74_9MYRT</name>
<gene>
    <name evidence="1" type="ORF">SAY87_023507</name>
</gene>
<dbReference type="EMBL" id="JAXIOK010000003">
    <property type="protein sequence ID" value="KAK4775546.1"/>
    <property type="molecule type" value="Genomic_DNA"/>
</dbReference>
<reference evidence="1 2" key="1">
    <citation type="journal article" date="2023" name="Hortic Res">
        <title>Pangenome of water caltrop reveals structural variations and asymmetric subgenome divergence after allopolyploidization.</title>
        <authorList>
            <person name="Zhang X."/>
            <person name="Chen Y."/>
            <person name="Wang L."/>
            <person name="Yuan Y."/>
            <person name="Fang M."/>
            <person name="Shi L."/>
            <person name="Lu R."/>
            <person name="Comes H.P."/>
            <person name="Ma Y."/>
            <person name="Chen Y."/>
            <person name="Huang G."/>
            <person name="Zhou Y."/>
            <person name="Zheng Z."/>
            <person name="Qiu Y."/>
        </authorList>
    </citation>
    <scope>NUCLEOTIDE SEQUENCE [LARGE SCALE GENOMIC DNA]</scope>
    <source>
        <tissue evidence="1">Roots</tissue>
    </source>
</reference>
<sequence>MYARRSKNWSSWIYLTECQIYLTHHFIIAVLDRSCYARKPNQPSSSSTGLVVSYDFLITLRTYNRMMGIIEKTRQFETMVAMLLEMGKKDGQEGLFTMETFRIGIRSLEASKEREKTVGLFYLMDEEAHVQSGSGYHQLPAGGQSTKLGKETNPLFEKLKERFTPNI</sequence>